<dbReference type="HOGENOM" id="CLU_176022_3_0_10"/>
<dbReference type="OrthoDB" id="9804804at2"/>
<keyword evidence="4" id="KW-1185">Reference proteome</keyword>
<organism evidence="3 4">
    <name type="scientific">Flagellimonas lutaonensis</name>
    <dbReference type="NCBI Taxonomy" id="516051"/>
    <lineage>
        <taxon>Bacteria</taxon>
        <taxon>Pseudomonadati</taxon>
        <taxon>Bacteroidota</taxon>
        <taxon>Flavobacteriia</taxon>
        <taxon>Flavobacteriales</taxon>
        <taxon>Flavobacteriaceae</taxon>
        <taxon>Flagellimonas</taxon>
    </lineage>
</organism>
<dbReference type="RefSeq" id="WP_045800739.1">
    <property type="nucleotide sequence ID" value="NZ_CP011071.1"/>
</dbReference>
<evidence type="ECO:0000256" key="1">
    <source>
        <dbReference type="SAM" id="Phobius"/>
    </source>
</evidence>
<sequence>MKKNMGSADRIIRFVIAVIIGVLYFTGTISGTLGIILLVLAGVFLLTSFISFCPLYAPFGISTCTVKQK</sequence>
<feature type="domain" description="Inner membrane protein YgaP-like transmembrane" evidence="2">
    <location>
        <begin position="1"/>
        <end position="66"/>
    </location>
</feature>
<evidence type="ECO:0000313" key="4">
    <source>
        <dbReference type="Proteomes" id="UP000032726"/>
    </source>
</evidence>
<dbReference type="PATRIC" id="fig|516051.4.peg.217"/>
<proteinExistence type="predicted"/>
<dbReference type="EMBL" id="CP011071">
    <property type="protein sequence ID" value="AKA33898.1"/>
    <property type="molecule type" value="Genomic_DNA"/>
</dbReference>
<dbReference type="AlphaFoldDB" id="A0A0D5YPU4"/>
<dbReference type="Proteomes" id="UP000032726">
    <property type="component" value="Chromosome"/>
</dbReference>
<reference evidence="3 4" key="1">
    <citation type="submission" date="2015-03" db="EMBL/GenBank/DDBJ databases">
        <title>Complete genome sequence of Muricauda lutaonensis CC-HSB-11T, isolated from a coastal hot spring.</title>
        <authorList>
            <person name="Kim K.M."/>
        </authorList>
    </citation>
    <scope>NUCLEOTIDE SEQUENCE [LARGE SCALE GENOMIC DNA]</scope>
    <source>
        <strain evidence="3 4">CC-HSB-11</strain>
    </source>
</reference>
<feature type="transmembrane region" description="Helical" evidence="1">
    <location>
        <begin position="12"/>
        <end position="29"/>
    </location>
</feature>
<dbReference type="Pfam" id="PF11127">
    <property type="entry name" value="YgaP-like_TM"/>
    <property type="match status" value="1"/>
</dbReference>
<accession>A0A0D5YPU4</accession>
<name>A0A0D5YPU4_9FLAO</name>
<dbReference type="InterPro" id="IPR021309">
    <property type="entry name" value="YgaP-like_TM"/>
</dbReference>
<protein>
    <submittedName>
        <fullName evidence="3">Membrane protein</fullName>
    </submittedName>
</protein>
<feature type="transmembrane region" description="Helical" evidence="1">
    <location>
        <begin position="35"/>
        <end position="59"/>
    </location>
</feature>
<keyword evidence="1" id="KW-0812">Transmembrane</keyword>
<gene>
    <name evidence="3" type="ORF">VC82_211</name>
</gene>
<dbReference type="KEGG" id="mlt:VC82_211"/>
<evidence type="ECO:0000259" key="2">
    <source>
        <dbReference type="Pfam" id="PF11127"/>
    </source>
</evidence>
<dbReference type="STRING" id="516051.VC82_211"/>
<keyword evidence="1" id="KW-1133">Transmembrane helix</keyword>
<evidence type="ECO:0000313" key="3">
    <source>
        <dbReference type="EMBL" id="AKA33898.1"/>
    </source>
</evidence>
<keyword evidence="1" id="KW-0472">Membrane</keyword>